<evidence type="ECO:0000256" key="2">
    <source>
        <dbReference type="SAM" id="SignalP"/>
    </source>
</evidence>
<evidence type="ECO:0000256" key="1">
    <source>
        <dbReference type="SAM" id="MobiDB-lite"/>
    </source>
</evidence>
<dbReference type="OrthoDB" id="1306438at2759"/>
<protein>
    <submittedName>
        <fullName evidence="3">Glycine-rich cell wall structural protein-like</fullName>
    </submittedName>
</protein>
<evidence type="ECO:0000313" key="3">
    <source>
        <dbReference type="RefSeq" id="XP_016464764.1"/>
    </source>
</evidence>
<gene>
    <name evidence="3" type="primary">LOC107787674</name>
</gene>
<dbReference type="KEGG" id="nta:107787674"/>
<keyword evidence="2" id="KW-0732">Signal</keyword>
<dbReference type="RefSeq" id="XP_016464764.1">
    <property type="nucleotide sequence ID" value="XM_016609278.1"/>
</dbReference>
<feature type="chain" id="PRO_5010190031" evidence="2">
    <location>
        <begin position="23"/>
        <end position="138"/>
    </location>
</feature>
<reference evidence="3" key="1">
    <citation type="submission" date="2025-08" db="UniProtKB">
        <authorList>
            <consortium name="RefSeq"/>
        </authorList>
    </citation>
    <scope>IDENTIFICATION</scope>
</reference>
<dbReference type="AlphaFoldDB" id="A0A1S3ZKC9"/>
<name>A0A1S3ZKC9_TOBAC</name>
<sequence length="138" mass="13636">MATKILVIVLMITSVLVYPTNARSLAMEAKSTADEQKEYFRHHLPPFFGGFGGLRGGIRPPFGLGAGVGGFGGGFGPFIGGGGTSTVGVGTGTGFGSSIGGGFNIGDNGGNNPDANAELGAGHDLSEGGDAAIGHDQP</sequence>
<dbReference type="OMA" id="NEYFQHP"/>
<proteinExistence type="predicted"/>
<dbReference type="PaxDb" id="4097-A0A1S3ZKC9"/>
<organism evidence="3">
    <name type="scientific">Nicotiana tabacum</name>
    <name type="common">Common tobacco</name>
    <dbReference type="NCBI Taxonomy" id="4097"/>
    <lineage>
        <taxon>Eukaryota</taxon>
        <taxon>Viridiplantae</taxon>
        <taxon>Streptophyta</taxon>
        <taxon>Embryophyta</taxon>
        <taxon>Tracheophyta</taxon>
        <taxon>Spermatophyta</taxon>
        <taxon>Magnoliopsida</taxon>
        <taxon>eudicotyledons</taxon>
        <taxon>Gunneridae</taxon>
        <taxon>Pentapetalae</taxon>
        <taxon>asterids</taxon>
        <taxon>lamiids</taxon>
        <taxon>Solanales</taxon>
        <taxon>Solanaceae</taxon>
        <taxon>Nicotianoideae</taxon>
        <taxon>Nicotianeae</taxon>
        <taxon>Nicotiana</taxon>
    </lineage>
</organism>
<feature type="signal peptide" evidence="2">
    <location>
        <begin position="1"/>
        <end position="22"/>
    </location>
</feature>
<accession>A0A1S3ZKC9</accession>
<feature type="region of interest" description="Disordered" evidence="1">
    <location>
        <begin position="104"/>
        <end position="138"/>
    </location>
</feature>